<evidence type="ECO:0000313" key="2">
    <source>
        <dbReference type="Proteomes" id="UP000434925"/>
    </source>
</evidence>
<protein>
    <submittedName>
        <fullName evidence="1">Uncharacterized protein</fullName>
    </submittedName>
</protein>
<organism evidence="1 2">
    <name type="scientific">Pseudomonas lini</name>
    <dbReference type="NCBI Taxonomy" id="163011"/>
    <lineage>
        <taxon>Bacteria</taxon>
        <taxon>Pseudomonadati</taxon>
        <taxon>Pseudomonadota</taxon>
        <taxon>Gammaproteobacteria</taxon>
        <taxon>Pseudomonadales</taxon>
        <taxon>Pseudomonadaceae</taxon>
        <taxon>Pseudomonas</taxon>
    </lineage>
</organism>
<reference evidence="1 2" key="1">
    <citation type="submission" date="2019-09" db="EMBL/GenBank/DDBJ databases">
        <title>Draft genome sequences of 48 bacterial type strains from the CCUG.</title>
        <authorList>
            <person name="Tunovic T."/>
            <person name="Pineiro-Iglesias B."/>
            <person name="Unosson C."/>
            <person name="Inganas E."/>
            <person name="Ohlen M."/>
            <person name="Cardew S."/>
            <person name="Jensie-Markopoulos S."/>
            <person name="Salva-Serra F."/>
            <person name="Jaen-Luchoro D."/>
            <person name="Karlsson R."/>
            <person name="Svensson-Stadler L."/>
            <person name="Chun J."/>
            <person name="Moore E."/>
        </authorList>
    </citation>
    <scope>NUCLEOTIDE SEQUENCE [LARGE SCALE GENOMIC DNA]</scope>
    <source>
        <strain evidence="1 2">CCUG 51522</strain>
    </source>
</reference>
<dbReference type="EMBL" id="VZPO01000002">
    <property type="protein sequence ID" value="KAB0507001.1"/>
    <property type="molecule type" value="Genomic_DNA"/>
</dbReference>
<proteinExistence type="predicted"/>
<name>A0A7V7TMU0_9PSED</name>
<comment type="caution">
    <text evidence="1">The sequence shown here is derived from an EMBL/GenBank/DDBJ whole genome shotgun (WGS) entry which is preliminary data.</text>
</comment>
<accession>A0A7V7TMU0</accession>
<dbReference type="RefSeq" id="WP_048397614.1">
    <property type="nucleotide sequence ID" value="NZ_JABTYG010000001.1"/>
</dbReference>
<sequence length="137" mass="14986">MATPANVTTSTVGTFKVSAIGFGSIEQGNISFEDDGEGFKVRVFKTEIGVTQSFELVFSRKQPSEQYDVKDLTALYHKESAGEYFDYGPVSGTVKVWYTDSPRKTKGEFDMEMKKIKGDPGGPVKLSVTGSFDLSNS</sequence>
<dbReference type="AlphaFoldDB" id="A0A7V7TMU0"/>
<evidence type="ECO:0000313" key="1">
    <source>
        <dbReference type="EMBL" id="KAB0507001.1"/>
    </source>
</evidence>
<gene>
    <name evidence="1" type="ORF">F7R14_03775</name>
</gene>
<dbReference type="Proteomes" id="UP000434925">
    <property type="component" value="Unassembled WGS sequence"/>
</dbReference>